<evidence type="ECO:0000313" key="1">
    <source>
        <dbReference type="EMBL" id="KOF95223.1"/>
    </source>
</evidence>
<reference evidence="1" key="1">
    <citation type="submission" date="2015-07" db="EMBL/GenBank/DDBJ databases">
        <title>MeaNS - Measles Nucleotide Surveillance Program.</title>
        <authorList>
            <person name="Tran T."/>
            <person name="Druce J."/>
        </authorList>
    </citation>
    <scope>NUCLEOTIDE SEQUENCE</scope>
    <source>
        <strain evidence="1">UCB-OBI-ISO-001</strain>
        <tissue evidence="1">Gonad</tissue>
    </source>
</reference>
<name>A0A0L8I146_OCTBM</name>
<dbReference type="AlphaFoldDB" id="A0A0L8I146"/>
<gene>
    <name evidence="1" type="ORF">OCBIM_22039105mg</name>
</gene>
<sequence>MKYTVFTDPLLLIFQNWHLSSSPPSSSSSLFWAFSYIFDILNNGFRCRLFSSVIIFFSYKYI</sequence>
<organism evidence="1">
    <name type="scientific">Octopus bimaculoides</name>
    <name type="common">California two-spotted octopus</name>
    <dbReference type="NCBI Taxonomy" id="37653"/>
    <lineage>
        <taxon>Eukaryota</taxon>
        <taxon>Metazoa</taxon>
        <taxon>Spiralia</taxon>
        <taxon>Lophotrochozoa</taxon>
        <taxon>Mollusca</taxon>
        <taxon>Cephalopoda</taxon>
        <taxon>Coleoidea</taxon>
        <taxon>Octopodiformes</taxon>
        <taxon>Octopoda</taxon>
        <taxon>Incirrata</taxon>
        <taxon>Octopodidae</taxon>
        <taxon>Octopus</taxon>
    </lineage>
</organism>
<protein>
    <submittedName>
        <fullName evidence="1">Uncharacterized protein</fullName>
    </submittedName>
</protein>
<proteinExistence type="predicted"/>
<dbReference type="EMBL" id="KQ416779">
    <property type="protein sequence ID" value="KOF95223.1"/>
    <property type="molecule type" value="Genomic_DNA"/>
</dbReference>
<accession>A0A0L8I146</accession>